<dbReference type="Pfam" id="PF13456">
    <property type="entry name" value="RVT_3"/>
    <property type="match status" value="1"/>
</dbReference>
<sequence length="120" mass="13194">MGISNPLIMEGISLREGVRLASLRGFSHVIMEVNCMELVTLWNTRHNSHSIVAPLLLEIGELSSIFSTFTVQHVSRSANIPAHLCAKHACMLNVTESWLDESPSFLVSSLLADCSKNAFI</sequence>
<evidence type="ECO:0000313" key="2">
    <source>
        <dbReference type="EnsemblPlants" id="HORVU.MOREX.r3.2HG0183220.1.CDS1"/>
    </source>
</evidence>
<organism evidence="2 3">
    <name type="scientific">Hordeum vulgare subsp. vulgare</name>
    <name type="common">Domesticated barley</name>
    <dbReference type="NCBI Taxonomy" id="112509"/>
    <lineage>
        <taxon>Eukaryota</taxon>
        <taxon>Viridiplantae</taxon>
        <taxon>Streptophyta</taxon>
        <taxon>Embryophyta</taxon>
        <taxon>Tracheophyta</taxon>
        <taxon>Spermatophyta</taxon>
        <taxon>Magnoliopsida</taxon>
        <taxon>Liliopsida</taxon>
        <taxon>Poales</taxon>
        <taxon>Poaceae</taxon>
        <taxon>BOP clade</taxon>
        <taxon>Pooideae</taxon>
        <taxon>Triticodae</taxon>
        <taxon>Triticeae</taxon>
        <taxon>Hordeinae</taxon>
        <taxon>Hordeum</taxon>
    </lineage>
</organism>
<dbReference type="PANTHER" id="PTHR47723:SF24">
    <property type="entry name" value="RNASE H TYPE-1 DOMAIN-CONTAINING PROTEIN"/>
    <property type="match status" value="1"/>
</dbReference>
<dbReference type="EnsemblPlants" id="HORVU.MOREX.r3.2HG0183220.1">
    <property type="protein sequence ID" value="HORVU.MOREX.r3.2HG0183220.1.CDS1"/>
    <property type="gene ID" value="HORVU.MOREX.r3.2HG0183220"/>
</dbReference>
<dbReference type="AlphaFoldDB" id="A0A8I6WVG2"/>
<proteinExistence type="predicted"/>
<dbReference type="InterPro" id="IPR053151">
    <property type="entry name" value="RNase_H-like"/>
</dbReference>
<reference evidence="2" key="2">
    <citation type="submission" date="2020-10" db="EMBL/GenBank/DDBJ databases">
        <authorList>
            <person name="Scholz U."/>
            <person name="Mascher M."/>
            <person name="Fiebig A."/>
        </authorList>
    </citation>
    <scope>NUCLEOTIDE SEQUENCE [LARGE SCALE GENOMIC DNA]</scope>
    <source>
        <strain evidence="2">cv. Morex</strain>
    </source>
</reference>
<reference evidence="2" key="3">
    <citation type="submission" date="2022-01" db="UniProtKB">
        <authorList>
            <consortium name="EnsemblPlants"/>
        </authorList>
    </citation>
    <scope>IDENTIFICATION</scope>
    <source>
        <strain evidence="2">subsp. vulgare</strain>
    </source>
</reference>
<keyword evidence="3" id="KW-1185">Reference proteome</keyword>
<evidence type="ECO:0000259" key="1">
    <source>
        <dbReference type="Pfam" id="PF13456"/>
    </source>
</evidence>
<accession>A0A8I6WVG2</accession>
<dbReference type="GO" id="GO:0003676">
    <property type="term" value="F:nucleic acid binding"/>
    <property type="evidence" value="ECO:0007669"/>
    <property type="project" value="InterPro"/>
</dbReference>
<dbReference type="GO" id="GO:0004523">
    <property type="term" value="F:RNA-DNA hybrid ribonuclease activity"/>
    <property type="evidence" value="ECO:0007669"/>
    <property type="project" value="InterPro"/>
</dbReference>
<reference evidence="3" key="1">
    <citation type="journal article" date="2012" name="Nature">
        <title>A physical, genetic and functional sequence assembly of the barley genome.</title>
        <authorList>
            <consortium name="The International Barley Genome Sequencing Consortium"/>
            <person name="Mayer K.F."/>
            <person name="Waugh R."/>
            <person name="Brown J.W."/>
            <person name="Schulman A."/>
            <person name="Langridge P."/>
            <person name="Platzer M."/>
            <person name="Fincher G.B."/>
            <person name="Muehlbauer G.J."/>
            <person name="Sato K."/>
            <person name="Close T.J."/>
            <person name="Wise R.P."/>
            <person name="Stein N."/>
        </authorList>
    </citation>
    <scope>NUCLEOTIDE SEQUENCE [LARGE SCALE GENOMIC DNA]</scope>
    <source>
        <strain evidence="3">cv. Morex</strain>
    </source>
</reference>
<dbReference type="PANTHER" id="PTHR47723">
    <property type="entry name" value="OS05G0353850 PROTEIN"/>
    <property type="match status" value="1"/>
</dbReference>
<protein>
    <recommendedName>
        <fullName evidence="1">RNase H type-1 domain-containing protein</fullName>
    </recommendedName>
</protein>
<dbReference type="Gramene" id="HORVU.MOREX.r2.2HG0151560.1">
    <property type="protein sequence ID" value="HORVU.MOREX.r2.2HG0151560.1.CDS.1"/>
    <property type="gene ID" value="HORVU.MOREX.r2.2HG0151560"/>
</dbReference>
<dbReference type="CDD" id="cd06222">
    <property type="entry name" value="RNase_H_like"/>
    <property type="match status" value="1"/>
</dbReference>
<dbReference type="InterPro" id="IPR044730">
    <property type="entry name" value="RNase_H-like_dom_plant"/>
</dbReference>
<feature type="domain" description="RNase H type-1" evidence="1">
    <location>
        <begin position="7"/>
        <end position="89"/>
    </location>
</feature>
<dbReference type="InterPro" id="IPR002156">
    <property type="entry name" value="RNaseH_domain"/>
</dbReference>
<dbReference type="Gramene" id="HORVU.MOREX.r3.2HG0183220.1">
    <property type="protein sequence ID" value="HORVU.MOREX.r3.2HG0183220.1.CDS1"/>
    <property type="gene ID" value="HORVU.MOREX.r3.2HG0183220"/>
</dbReference>
<evidence type="ECO:0000313" key="3">
    <source>
        <dbReference type="Proteomes" id="UP000011116"/>
    </source>
</evidence>
<dbReference type="SMR" id="A0A8I6WVG2"/>
<name>A0A8I6WVG2_HORVV</name>
<dbReference type="Proteomes" id="UP000011116">
    <property type="component" value="Chromosome 2H"/>
</dbReference>